<dbReference type="InterPro" id="IPR014718">
    <property type="entry name" value="GH-type_carb-bd"/>
</dbReference>
<accession>A0AAQ4CV86</accession>
<dbReference type="GO" id="GO:0005975">
    <property type="term" value="P:carbohydrate metabolic process"/>
    <property type="evidence" value="ECO:0007669"/>
    <property type="project" value="InterPro"/>
</dbReference>
<sequence length="329" mass="38494">MPMIDCNWSYNGIKLCILNNDILNISILPEMGGIIWSIKYNGYELMYHHYKELELPWKFKEDFPREDPLHTFFIGGWFEVFPNAGYKTNLLGVSWGLHGETPYLPWKVEYDEEKDPNSILLIVQLKRYPLKLYRRISLNKNEILLWEKVVNLAPIDLYFSWLHHPTFGGDFLDDSTFIELPNNTEIEVDKYLGLKYSQFEAGFRGEWPMVKGKDGKMYDLSRYPPKGSQNTNDLIYVPKMKRGWFKIINEKRKITFEAEYENSLFKSLWIWRPIGGGPEDPWYGTIYATSLEITTSWPATGLSEQVKLGTAEVIKANSKIETLLKFSIK</sequence>
<dbReference type="GO" id="GO:0003824">
    <property type="term" value="F:catalytic activity"/>
    <property type="evidence" value="ECO:0007669"/>
    <property type="project" value="InterPro"/>
</dbReference>
<evidence type="ECO:0000313" key="1">
    <source>
        <dbReference type="EMBL" id="BDB99717.1"/>
    </source>
</evidence>
<dbReference type="GO" id="GO:0030246">
    <property type="term" value="F:carbohydrate binding"/>
    <property type="evidence" value="ECO:0007669"/>
    <property type="project" value="InterPro"/>
</dbReference>
<dbReference type="KEGG" id="scas:SACC_27340"/>
<dbReference type="Proteomes" id="UP001319921">
    <property type="component" value="Chromosome"/>
</dbReference>
<dbReference type="Gene3D" id="2.70.98.10">
    <property type="match status" value="1"/>
</dbReference>
<protein>
    <recommendedName>
        <fullName evidence="3">DUF4432 domain-containing protein</fullName>
    </recommendedName>
</protein>
<evidence type="ECO:0008006" key="3">
    <source>
        <dbReference type="Google" id="ProtNLM"/>
    </source>
</evidence>
<evidence type="ECO:0000313" key="2">
    <source>
        <dbReference type="Proteomes" id="UP001319921"/>
    </source>
</evidence>
<keyword evidence="2" id="KW-1185">Reference proteome</keyword>
<proteinExistence type="predicted"/>
<gene>
    <name evidence="1" type="ORF">SACC_27340</name>
</gene>
<reference evidence="1 2" key="1">
    <citation type="journal article" date="2022" name="Microbiol. Resour. Announc.">
        <title>Complete Genome Sequence of the Hyperthermophilic and Acidophilic Archaeon Saccharolobus caldissimus Strain HS-3T.</title>
        <authorList>
            <person name="Sakai H.D."/>
            <person name="Kurosawa N."/>
        </authorList>
    </citation>
    <scope>NUCLEOTIDE SEQUENCE [LARGE SCALE GENOMIC DNA]</scope>
    <source>
        <strain evidence="1 2">JCM32116</strain>
    </source>
</reference>
<dbReference type="AlphaFoldDB" id="A0AAQ4CV86"/>
<dbReference type="EMBL" id="AP025226">
    <property type="protein sequence ID" value="BDB99717.1"/>
    <property type="molecule type" value="Genomic_DNA"/>
</dbReference>
<organism evidence="1 2">
    <name type="scientific">Saccharolobus caldissimus</name>
    <dbReference type="NCBI Taxonomy" id="1702097"/>
    <lineage>
        <taxon>Archaea</taxon>
        <taxon>Thermoproteota</taxon>
        <taxon>Thermoprotei</taxon>
        <taxon>Sulfolobales</taxon>
        <taxon>Sulfolobaceae</taxon>
        <taxon>Saccharolobus</taxon>
    </lineage>
</organism>
<name>A0AAQ4CV86_9CREN</name>
<dbReference type="SUPFAM" id="SSF74650">
    <property type="entry name" value="Galactose mutarotase-like"/>
    <property type="match status" value="1"/>
</dbReference>
<dbReference type="InterPro" id="IPR011013">
    <property type="entry name" value="Gal_mutarotase_sf_dom"/>
</dbReference>